<sequence>MTERAQAPHAVLVLLNLPVPDDQRAWSQALALRDDGARVTVVCPAIRGRRPGSERIDGIDVVRFRSFEGQGPLATAAEGLWTASAAAAAARRALGRSRTTRRMLQIGNPPDLLFPLAWWARRNGIRTVYDQRDVVPVLAASRAGFSRLTPLFLAAEHRMITTADVVLTPSEEQRARILRRYGRGALIIRTAEVPAQEPAAPAPDTDTDTDTEATAAEISTDPPDLVIGYLGVIGEQDGLTDLLDAVDLLRTDGVTGFRVEVAGDGPALPAARAHATRLGLDPLVTFHGWLGPGAVDAFLSRIDAMAVPDPDNPFNHFCAMNKVTHAMARGIPIALRPLRENARLTDGHAYQASDMTTRAFADSLAAFLKDAPSARAEIAAAARATFEAHHSWPSHAPRYVAAVSPTRP</sequence>
<keyword evidence="6" id="KW-1185">Reference proteome</keyword>
<dbReference type="PANTHER" id="PTHR12526">
    <property type="entry name" value="GLYCOSYLTRANSFERASE"/>
    <property type="match status" value="1"/>
</dbReference>
<keyword evidence="2 5" id="KW-0808">Transferase</keyword>
<dbReference type="RefSeq" id="WP_212012385.1">
    <property type="nucleotide sequence ID" value="NZ_JAAFYZ010000093.1"/>
</dbReference>
<accession>A0ABS5KVT9</accession>
<dbReference type="Gene3D" id="3.40.50.2000">
    <property type="entry name" value="Glycogen Phosphorylase B"/>
    <property type="match status" value="2"/>
</dbReference>
<evidence type="ECO:0000256" key="1">
    <source>
        <dbReference type="ARBA" id="ARBA00022676"/>
    </source>
</evidence>
<evidence type="ECO:0000313" key="5">
    <source>
        <dbReference type="EMBL" id="MBS2550149.1"/>
    </source>
</evidence>
<dbReference type="SUPFAM" id="SSF53756">
    <property type="entry name" value="UDP-Glycosyltransferase/glycogen phosphorylase"/>
    <property type="match status" value="1"/>
</dbReference>
<feature type="region of interest" description="Disordered" evidence="3">
    <location>
        <begin position="192"/>
        <end position="216"/>
    </location>
</feature>
<dbReference type="GO" id="GO:0016757">
    <property type="term" value="F:glycosyltransferase activity"/>
    <property type="evidence" value="ECO:0007669"/>
    <property type="project" value="UniProtKB-KW"/>
</dbReference>
<feature type="compositionally biased region" description="Low complexity" evidence="3">
    <location>
        <begin position="192"/>
        <end position="204"/>
    </location>
</feature>
<evidence type="ECO:0000313" key="6">
    <source>
        <dbReference type="Proteomes" id="UP000730482"/>
    </source>
</evidence>
<keyword evidence="1 5" id="KW-0328">Glycosyltransferase</keyword>
<name>A0ABS5KVT9_9ACTN</name>
<comment type="caution">
    <text evidence="5">The sequence shown here is derived from an EMBL/GenBank/DDBJ whole genome shotgun (WGS) entry which is preliminary data.</text>
</comment>
<dbReference type="Pfam" id="PF13692">
    <property type="entry name" value="Glyco_trans_1_4"/>
    <property type="match status" value="1"/>
</dbReference>
<dbReference type="EC" id="2.4.-.-" evidence="5"/>
<proteinExistence type="predicted"/>
<protein>
    <submittedName>
        <fullName evidence="5">Glycosyltransferase</fullName>
        <ecNumber evidence="5">2.4.-.-</ecNumber>
    </submittedName>
</protein>
<dbReference type="Proteomes" id="UP000730482">
    <property type="component" value="Unassembled WGS sequence"/>
</dbReference>
<gene>
    <name evidence="5" type="ORF">KGQ19_25100</name>
</gene>
<dbReference type="Pfam" id="PF13579">
    <property type="entry name" value="Glyco_trans_4_4"/>
    <property type="match status" value="1"/>
</dbReference>
<dbReference type="EMBL" id="JAAFYZ010000093">
    <property type="protein sequence ID" value="MBS2550149.1"/>
    <property type="molecule type" value="Genomic_DNA"/>
</dbReference>
<dbReference type="PANTHER" id="PTHR12526:SF624">
    <property type="entry name" value="BLR6297 PROTEIN"/>
    <property type="match status" value="1"/>
</dbReference>
<evidence type="ECO:0000259" key="4">
    <source>
        <dbReference type="Pfam" id="PF13579"/>
    </source>
</evidence>
<dbReference type="InterPro" id="IPR028098">
    <property type="entry name" value="Glyco_trans_4-like_N"/>
</dbReference>
<evidence type="ECO:0000256" key="3">
    <source>
        <dbReference type="SAM" id="MobiDB-lite"/>
    </source>
</evidence>
<evidence type="ECO:0000256" key="2">
    <source>
        <dbReference type="ARBA" id="ARBA00022679"/>
    </source>
</evidence>
<reference evidence="5 6" key="1">
    <citation type="submission" date="2020-02" db="EMBL/GenBank/DDBJ databases">
        <title>Acidophilic actinobacteria isolated from forest soil.</title>
        <authorList>
            <person name="Golinska P."/>
        </authorList>
    </citation>
    <scope>NUCLEOTIDE SEQUENCE [LARGE SCALE GENOMIC DNA]</scope>
    <source>
        <strain evidence="5 6">NL8</strain>
    </source>
</reference>
<organism evidence="5 6">
    <name type="scientific">Catenulispora pinistramenti</name>
    <dbReference type="NCBI Taxonomy" id="2705254"/>
    <lineage>
        <taxon>Bacteria</taxon>
        <taxon>Bacillati</taxon>
        <taxon>Actinomycetota</taxon>
        <taxon>Actinomycetes</taxon>
        <taxon>Catenulisporales</taxon>
        <taxon>Catenulisporaceae</taxon>
        <taxon>Catenulispora</taxon>
    </lineage>
</organism>
<feature type="domain" description="Glycosyltransferase subfamily 4-like N-terminal" evidence="4">
    <location>
        <begin position="24"/>
        <end position="183"/>
    </location>
</feature>